<evidence type="ECO:0000256" key="1">
    <source>
        <dbReference type="SAM" id="Phobius"/>
    </source>
</evidence>
<feature type="transmembrane region" description="Helical" evidence="1">
    <location>
        <begin position="98"/>
        <end position="114"/>
    </location>
</feature>
<feature type="transmembrane region" description="Helical" evidence="1">
    <location>
        <begin position="158"/>
        <end position="175"/>
    </location>
</feature>
<reference evidence="2" key="1">
    <citation type="submission" date="2018-05" db="EMBL/GenBank/DDBJ databases">
        <authorList>
            <person name="Lanie J.A."/>
            <person name="Ng W.-L."/>
            <person name="Kazmierczak K.M."/>
            <person name="Andrzejewski T.M."/>
            <person name="Davidsen T.M."/>
            <person name="Wayne K.J."/>
            <person name="Tettelin H."/>
            <person name="Glass J.I."/>
            <person name="Rusch D."/>
            <person name="Podicherti R."/>
            <person name="Tsui H.-C.T."/>
            <person name="Winkler M.E."/>
        </authorList>
    </citation>
    <scope>NUCLEOTIDE SEQUENCE</scope>
</reference>
<dbReference type="Pfam" id="PF14808">
    <property type="entry name" value="TMEM164"/>
    <property type="match status" value="1"/>
</dbReference>
<protein>
    <recommendedName>
        <fullName evidence="3">TIGR02206 family membrane protein</fullName>
    </recommendedName>
</protein>
<sequence length="236" mass="27277">MSATDFPTFGFEHNTYLFVCIAVWIALPFVGRNYLNRSQRNSFALYLAVFTIFQEFLFDSFQLYIDDFSMKEDLSLHMCGLSLFLSSYALWKKSQTAFELSFFWGLAGAFQAIITPDPTRWPYGDISIFWSFLSHGVIILNVIWLIWVDGMRCRKGSLLNTFLITGGTAFVIAYINKFLGEGANYWFLCNKPSGDSPFLIGDWPYYLISFQLVGFLMMVIVYFPMWFVVNRGEKGK</sequence>
<feature type="transmembrane region" description="Helical" evidence="1">
    <location>
        <begin position="205"/>
        <end position="229"/>
    </location>
</feature>
<feature type="transmembrane region" description="Helical" evidence="1">
    <location>
        <begin position="43"/>
        <end position="62"/>
    </location>
</feature>
<feature type="transmembrane region" description="Helical" evidence="1">
    <location>
        <begin position="15"/>
        <end position="31"/>
    </location>
</feature>
<dbReference type="EMBL" id="UINC01161221">
    <property type="protein sequence ID" value="SVD60281.1"/>
    <property type="molecule type" value="Genomic_DNA"/>
</dbReference>
<accession>A0A382WQI1</accession>
<dbReference type="NCBIfam" id="TIGR02206">
    <property type="entry name" value="intg_mem_TP0381"/>
    <property type="match status" value="1"/>
</dbReference>
<dbReference type="AlphaFoldDB" id="A0A382WQI1"/>
<keyword evidence="1" id="KW-0812">Transmembrane</keyword>
<evidence type="ECO:0008006" key="3">
    <source>
        <dbReference type="Google" id="ProtNLM"/>
    </source>
</evidence>
<keyword evidence="1" id="KW-0472">Membrane</keyword>
<evidence type="ECO:0000313" key="2">
    <source>
        <dbReference type="EMBL" id="SVD60281.1"/>
    </source>
</evidence>
<keyword evidence="1" id="KW-1133">Transmembrane helix</keyword>
<feature type="transmembrane region" description="Helical" evidence="1">
    <location>
        <begin position="74"/>
        <end position="91"/>
    </location>
</feature>
<proteinExistence type="predicted"/>
<name>A0A382WQI1_9ZZZZ</name>
<dbReference type="InterPro" id="IPR011737">
    <property type="entry name" value="CHP02206_TP0381"/>
</dbReference>
<feature type="transmembrane region" description="Helical" evidence="1">
    <location>
        <begin position="126"/>
        <end position="146"/>
    </location>
</feature>
<organism evidence="2">
    <name type="scientific">marine metagenome</name>
    <dbReference type="NCBI Taxonomy" id="408172"/>
    <lineage>
        <taxon>unclassified sequences</taxon>
        <taxon>metagenomes</taxon>
        <taxon>ecological metagenomes</taxon>
    </lineage>
</organism>
<gene>
    <name evidence="2" type="ORF">METZ01_LOCUS413135</name>
</gene>